<accession>A0ABU3K859</accession>
<dbReference type="NCBIfam" id="TIGR01191">
    <property type="entry name" value="ccmC"/>
    <property type="match status" value="1"/>
</dbReference>
<sequence length="242" mass="27654">MIIHRVIRKVQRFQGWFGGSAALCIMAGLYLGLIGSPPDYYQGEIVRIMYVHVPLAHTSLFAYIVLSIGSIWYLWKRDPIVDNMCHAVAALGAMFTTLALATGMIWGKPTWNTWWTWDARLTSYTVMLLILIGYLMLRTFIDDSEKEARYAAVLAILGLVDLPIIHYSVEWWRTLHQPQSISMRGVSISSGILIPLLFMSIGMSLLFSYMLMVRTQLLYLDRLLHAKKGRLMSQFHMSKTDS</sequence>
<comment type="function">
    <text evidence="1">Required for the export of heme to the periplasm for the biogenesis of c-type cytochromes.</text>
</comment>
<feature type="transmembrane region" description="Helical" evidence="9">
    <location>
        <begin position="119"/>
        <end position="137"/>
    </location>
</feature>
<feature type="transmembrane region" description="Helical" evidence="9">
    <location>
        <begin position="55"/>
        <end position="75"/>
    </location>
</feature>
<feature type="transmembrane region" description="Helical" evidence="9">
    <location>
        <begin position="149"/>
        <end position="168"/>
    </location>
</feature>
<protein>
    <recommendedName>
        <fullName evidence="4">Heme exporter protein C</fullName>
    </recommendedName>
</protein>
<feature type="transmembrane region" description="Helical" evidence="9">
    <location>
        <begin position="188"/>
        <end position="212"/>
    </location>
</feature>
<comment type="similarity">
    <text evidence="3">Belongs to the CcmC/CycZ/HelC family.</text>
</comment>
<evidence type="ECO:0000256" key="9">
    <source>
        <dbReference type="SAM" id="Phobius"/>
    </source>
</evidence>
<feature type="transmembrane region" description="Helical" evidence="9">
    <location>
        <begin position="87"/>
        <end position="107"/>
    </location>
</feature>
<keyword evidence="8 9" id="KW-0472">Membrane</keyword>
<gene>
    <name evidence="11" type="primary">ccmC</name>
    <name evidence="11" type="ORF">PPG34_09430</name>
</gene>
<evidence type="ECO:0000313" key="11">
    <source>
        <dbReference type="EMBL" id="MDT7042575.1"/>
    </source>
</evidence>
<evidence type="ECO:0000256" key="2">
    <source>
        <dbReference type="ARBA" id="ARBA00004141"/>
    </source>
</evidence>
<dbReference type="InterPro" id="IPR003557">
    <property type="entry name" value="Cyt_c_biogenesis_CcmC"/>
</dbReference>
<keyword evidence="12" id="KW-1185">Reference proteome</keyword>
<keyword evidence="7 9" id="KW-1133">Transmembrane helix</keyword>
<dbReference type="RefSeq" id="WP_313833005.1">
    <property type="nucleotide sequence ID" value="NZ_JAQOUE010000001.1"/>
</dbReference>
<reference evidence="11 12" key="1">
    <citation type="journal article" date="2023" name="ISME J.">
        <title>Cultivation and genomic characterization of novel and ubiquitous marine nitrite-oxidizing bacteria from the Nitrospirales.</title>
        <authorList>
            <person name="Mueller A.J."/>
            <person name="Daebeler A."/>
            <person name="Herbold C.W."/>
            <person name="Kirkegaard R.H."/>
            <person name="Daims H."/>
        </authorList>
    </citation>
    <scope>NUCLEOTIDE SEQUENCE [LARGE SCALE GENOMIC DNA]</scope>
    <source>
        <strain evidence="11 12">EB</strain>
    </source>
</reference>
<organism evidence="11 12">
    <name type="scientific">Candidatus Nitronereus thalassa</name>
    <dbReference type="NCBI Taxonomy" id="3020898"/>
    <lineage>
        <taxon>Bacteria</taxon>
        <taxon>Pseudomonadati</taxon>
        <taxon>Nitrospirota</taxon>
        <taxon>Nitrospiria</taxon>
        <taxon>Nitrospirales</taxon>
        <taxon>Nitrospiraceae</taxon>
        <taxon>Candidatus Nitronereus</taxon>
    </lineage>
</organism>
<dbReference type="PANTHER" id="PTHR30071">
    <property type="entry name" value="HEME EXPORTER PROTEIN C"/>
    <property type="match status" value="1"/>
</dbReference>
<dbReference type="Pfam" id="PF01578">
    <property type="entry name" value="Cytochrom_C_asm"/>
    <property type="match status" value="1"/>
</dbReference>
<comment type="subcellular location">
    <subcellularLocation>
        <location evidence="2">Membrane</location>
        <topology evidence="2">Multi-pass membrane protein</topology>
    </subcellularLocation>
</comment>
<feature type="transmembrane region" description="Helical" evidence="9">
    <location>
        <begin position="15"/>
        <end position="35"/>
    </location>
</feature>
<keyword evidence="5 9" id="KW-0812">Transmembrane</keyword>
<evidence type="ECO:0000259" key="10">
    <source>
        <dbReference type="Pfam" id="PF01578"/>
    </source>
</evidence>
<proteinExistence type="inferred from homology"/>
<evidence type="ECO:0000256" key="3">
    <source>
        <dbReference type="ARBA" id="ARBA00005840"/>
    </source>
</evidence>
<evidence type="ECO:0000256" key="7">
    <source>
        <dbReference type="ARBA" id="ARBA00022989"/>
    </source>
</evidence>
<name>A0ABU3K859_9BACT</name>
<dbReference type="InterPro" id="IPR002541">
    <property type="entry name" value="Cyt_c_assembly"/>
</dbReference>
<evidence type="ECO:0000313" key="12">
    <source>
        <dbReference type="Proteomes" id="UP001250932"/>
    </source>
</evidence>
<dbReference type="PRINTS" id="PR01386">
    <property type="entry name" value="CCMCBIOGNSIS"/>
</dbReference>
<evidence type="ECO:0000256" key="4">
    <source>
        <dbReference type="ARBA" id="ARBA00016463"/>
    </source>
</evidence>
<dbReference type="Proteomes" id="UP001250932">
    <property type="component" value="Unassembled WGS sequence"/>
</dbReference>
<evidence type="ECO:0000256" key="8">
    <source>
        <dbReference type="ARBA" id="ARBA00023136"/>
    </source>
</evidence>
<keyword evidence="6" id="KW-0201">Cytochrome c-type biogenesis</keyword>
<evidence type="ECO:0000256" key="6">
    <source>
        <dbReference type="ARBA" id="ARBA00022748"/>
    </source>
</evidence>
<evidence type="ECO:0000256" key="1">
    <source>
        <dbReference type="ARBA" id="ARBA00002442"/>
    </source>
</evidence>
<feature type="domain" description="Cytochrome c assembly protein" evidence="10">
    <location>
        <begin position="19"/>
        <end position="176"/>
    </location>
</feature>
<evidence type="ECO:0000256" key="5">
    <source>
        <dbReference type="ARBA" id="ARBA00022692"/>
    </source>
</evidence>
<dbReference type="InterPro" id="IPR045062">
    <property type="entry name" value="Cyt_c_biogenesis_CcsA/CcmC"/>
</dbReference>
<dbReference type="EMBL" id="JAQOUE010000001">
    <property type="protein sequence ID" value="MDT7042575.1"/>
    <property type="molecule type" value="Genomic_DNA"/>
</dbReference>
<comment type="caution">
    <text evidence="11">The sequence shown here is derived from an EMBL/GenBank/DDBJ whole genome shotgun (WGS) entry which is preliminary data.</text>
</comment>
<dbReference type="PANTHER" id="PTHR30071:SF1">
    <property type="entry name" value="CYTOCHROME B_B6 PROTEIN-RELATED"/>
    <property type="match status" value="1"/>
</dbReference>